<dbReference type="Gene3D" id="3.40.640.10">
    <property type="entry name" value="Type I PLP-dependent aspartate aminotransferase-like (Major domain)"/>
    <property type="match status" value="1"/>
</dbReference>
<dbReference type="InterPro" id="IPR002129">
    <property type="entry name" value="PyrdxlP-dep_de-COase"/>
</dbReference>
<evidence type="ECO:0000256" key="7">
    <source>
        <dbReference type="ARBA" id="ARBA00048868"/>
    </source>
</evidence>
<organism evidence="11 12">
    <name type="scientific">Candidatus Paralactobacillus gallistercoris</name>
    <dbReference type="NCBI Taxonomy" id="2838724"/>
    <lineage>
        <taxon>Bacteria</taxon>
        <taxon>Bacillati</taxon>
        <taxon>Bacillota</taxon>
        <taxon>Bacilli</taxon>
        <taxon>Lactobacillales</taxon>
        <taxon>Lactobacillaceae</taxon>
        <taxon>Lactobacillus</taxon>
    </lineage>
</organism>
<accession>A0A948TKL3</accession>
<dbReference type="NCBIfam" id="TIGR01788">
    <property type="entry name" value="Glu-decarb-GAD"/>
    <property type="match status" value="1"/>
</dbReference>
<dbReference type="InterPro" id="IPR015424">
    <property type="entry name" value="PyrdxlP-dep_Trfase"/>
</dbReference>
<dbReference type="EMBL" id="JAHLFS010000063">
    <property type="protein sequence ID" value="MBU3852132.1"/>
    <property type="molecule type" value="Genomic_DNA"/>
</dbReference>
<dbReference type="InterPro" id="IPR010107">
    <property type="entry name" value="Glutamate_decarboxylase"/>
</dbReference>
<comment type="caution">
    <text evidence="11">The sequence shown here is derived from an EMBL/GenBank/DDBJ whole genome shotgun (WGS) entry which is preliminary data.</text>
</comment>
<dbReference type="Proteomes" id="UP000777303">
    <property type="component" value="Unassembled WGS sequence"/>
</dbReference>
<dbReference type="GO" id="GO:0004058">
    <property type="term" value="F:aromatic-L-amino-acid decarboxylase activity"/>
    <property type="evidence" value="ECO:0007669"/>
    <property type="project" value="UniProtKB-ARBA"/>
</dbReference>
<feature type="modified residue" description="N6-(pyridoxal phosphate)lysine" evidence="8">
    <location>
        <position position="280"/>
    </location>
</feature>
<dbReference type="PANTHER" id="PTHR43321">
    <property type="entry name" value="GLUTAMATE DECARBOXYLASE"/>
    <property type="match status" value="1"/>
</dbReference>
<evidence type="ECO:0000256" key="4">
    <source>
        <dbReference type="ARBA" id="ARBA00022793"/>
    </source>
</evidence>
<evidence type="ECO:0000313" key="12">
    <source>
        <dbReference type="Proteomes" id="UP000777303"/>
    </source>
</evidence>
<dbReference type="GO" id="GO:0005829">
    <property type="term" value="C:cytosol"/>
    <property type="evidence" value="ECO:0007669"/>
    <property type="project" value="TreeGrafter"/>
</dbReference>
<keyword evidence="4 10" id="KW-0210">Decarboxylase</keyword>
<evidence type="ECO:0000256" key="8">
    <source>
        <dbReference type="PIRSR" id="PIRSR602129-50"/>
    </source>
</evidence>
<dbReference type="Pfam" id="PF00282">
    <property type="entry name" value="Pyridoxal_deC"/>
    <property type="match status" value="1"/>
</dbReference>
<dbReference type="AlphaFoldDB" id="A0A948TKL3"/>
<comment type="cofactor">
    <cofactor evidence="1 8 9">
        <name>pyridoxal 5'-phosphate</name>
        <dbReference type="ChEBI" id="CHEBI:597326"/>
    </cofactor>
</comment>
<dbReference type="GO" id="GO:0006538">
    <property type="term" value="P:L-glutamate catabolic process"/>
    <property type="evidence" value="ECO:0007669"/>
    <property type="project" value="TreeGrafter"/>
</dbReference>
<gene>
    <name evidence="11" type="ORF">H9901_05485</name>
</gene>
<dbReference type="GO" id="GO:0004351">
    <property type="term" value="F:glutamate decarboxylase activity"/>
    <property type="evidence" value="ECO:0007669"/>
    <property type="project" value="UniProtKB-EC"/>
</dbReference>
<dbReference type="PANTHER" id="PTHR43321:SF3">
    <property type="entry name" value="GLUTAMATE DECARBOXYLASE"/>
    <property type="match status" value="1"/>
</dbReference>
<reference evidence="11" key="1">
    <citation type="journal article" date="2021" name="PeerJ">
        <title>Extensive microbial diversity within the chicken gut microbiome revealed by metagenomics and culture.</title>
        <authorList>
            <person name="Gilroy R."/>
            <person name="Ravi A."/>
            <person name="Getino M."/>
            <person name="Pursley I."/>
            <person name="Horton D.L."/>
            <person name="Alikhan N.F."/>
            <person name="Baker D."/>
            <person name="Gharbi K."/>
            <person name="Hall N."/>
            <person name="Watson M."/>
            <person name="Adriaenssens E.M."/>
            <person name="Foster-Nyarko E."/>
            <person name="Jarju S."/>
            <person name="Secka A."/>
            <person name="Antonio M."/>
            <person name="Oren A."/>
            <person name="Chaudhuri R.R."/>
            <person name="La Ragione R."/>
            <person name="Hildebrand F."/>
            <person name="Pallen M.J."/>
        </authorList>
    </citation>
    <scope>NUCLEOTIDE SEQUENCE</scope>
    <source>
        <strain evidence="11">F6-6636</strain>
    </source>
</reference>
<keyword evidence="6 9" id="KW-0456">Lyase</keyword>
<dbReference type="SUPFAM" id="SSF53383">
    <property type="entry name" value="PLP-dependent transferases"/>
    <property type="match status" value="1"/>
</dbReference>
<dbReference type="Gene3D" id="4.10.280.50">
    <property type="match status" value="1"/>
</dbReference>
<evidence type="ECO:0000256" key="2">
    <source>
        <dbReference type="ARBA" id="ARBA00009533"/>
    </source>
</evidence>
<comment type="catalytic activity">
    <reaction evidence="7 10">
        <text>L-glutamate + H(+) = 4-aminobutanoate + CO2</text>
        <dbReference type="Rhea" id="RHEA:17785"/>
        <dbReference type="ChEBI" id="CHEBI:15378"/>
        <dbReference type="ChEBI" id="CHEBI:16526"/>
        <dbReference type="ChEBI" id="CHEBI:29985"/>
        <dbReference type="ChEBI" id="CHEBI:59888"/>
        <dbReference type="EC" id="4.1.1.15"/>
    </reaction>
</comment>
<evidence type="ECO:0000313" key="11">
    <source>
        <dbReference type="EMBL" id="MBU3852132.1"/>
    </source>
</evidence>
<dbReference type="InterPro" id="IPR015421">
    <property type="entry name" value="PyrdxlP-dep_Trfase_major"/>
</dbReference>
<keyword evidence="5 8" id="KW-0663">Pyridoxal phosphate</keyword>
<name>A0A948TKL3_9LACO</name>
<comment type="similarity">
    <text evidence="2 9">Belongs to the group II decarboxylase family.</text>
</comment>
<proteinExistence type="inferred from homology"/>
<dbReference type="GO" id="GO:0030170">
    <property type="term" value="F:pyridoxal phosphate binding"/>
    <property type="evidence" value="ECO:0007669"/>
    <property type="project" value="InterPro"/>
</dbReference>
<dbReference type="Gene3D" id="3.90.1150.160">
    <property type="match status" value="1"/>
</dbReference>
<evidence type="ECO:0000256" key="1">
    <source>
        <dbReference type="ARBA" id="ARBA00001933"/>
    </source>
</evidence>
<evidence type="ECO:0000256" key="9">
    <source>
        <dbReference type="RuleBase" id="RU000382"/>
    </source>
</evidence>
<protein>
    <recommendedName>
        <fullName evidence="3 10">Glutamate decarboxylase</fullName>
        <ecNumber evidence="3 10">4.1.1.15</ecNumber>
    </recommendedName>
</protein>
<evidence type="ECO:0000256" key="10">
    <source>
        <dbReference type="RuleBase" id="RU361171"/>
    </source>
</evidence>
<evidence type="ECO:0000256" key="5">
    <source>
        <dbReference type="ARBA" id="ARBA00022898"/>
    </source>
</evidence>
<evidence type="ECO:0000256" key="6">
    <source>
        <dbReference type="ARBA" id="ARBA00023239"/>
    </source>
</evidence>
<evidence type="ECO:0000256" key="3">
    <source>
        <dbReference type="ARBA" id="ARBA00012421"/>
    </source>
</evidence>
<sequence length="461" mass="52195">MVKKDEYLEDSFLGSREAVKSMPKETMPEEGMDPDLAETLIKHIRLDEAKADQNFATFCTTQMEPQANELMLEALNTNSIDKSEYPKTAAIENYCVAMLGHLWGLDESKKFIDDYIGTSTVGSSEGCMLGGLGLLFSWKHRAKKAGIDIDDLHHHRPNLVIVSSYQVVWEKFCNYWNVEMREVPMDPQTLSLDMNTVMDYVDENTIGIVSIQGITYTGGIDDAQKLDELVEAYNQKHPDLPIHIHVDAASGGFYCPFVEGFKPWDFRLKNVVSINASGHKYGMVYPGIGWVVWRENSEECLPHELRFAVPYLGGTVDSIAINFSRSGAHIIGQYYNLVRFGKEGYHDIMENNHEVATKLSEKLNSYDIFEMVHTGAGNNLPIVCWKLAEDAKVKWTLYDLEDKIKEFGWQVPAYPLPAIKGVDKTITVARVVCRPAMTMTICDDFIEDLDESIKELNKKFN</sequence>
<dbReference type="EC" id="4.1.1.15" evidence="3 10"/>
<reference evidence="11" key="2">
    <citation type="submission" date="2021-04" db="EMBL/GenBank/DDBJ databases">
        <authorList>
            <person name="Gilroy R."/>
        </authorList>
    </citation>
    <scope>NUCLEOTIDE SEQUENCE</scope>
    <source>
        <strain evidence="11">F6-6636</strain>
    </source>
</reference>